<dbReference type="HOGENOM" id="CLU_2345830_0_0_0"/>
<dbReference type="KEGG" id="tra:Trad_0707"/>
<accession>D7CTI6</accession>
<keyword evidence="5 7" id="KW-0472">Membrane</keyword>
<evidence type="ECO:0000313" key="10">
    <source>
        <dbReference type="Proteomes" id="UP000000379"/>
    </source>
</evidence>
<evidence type="ECO:0000259" key="8">
    <source>
        <dbReference type="Pfam" id="PF04024"/>
    </source>
</evidence>
<evidence type="ECO:0000256" key="7">
    <source>
        <dbReference type="SAM" id="Phobius"/>
    </source>
</evidence>
<dbReference type="STRING" id="649638.Trad_0707"/>
<feature type="region of interest" description="Disordered" evidence="6">
    <location>
        <begin position="1"/>
        <end position="44"/>
    </location>
</feature>
<sequence length="97" mass="10591">MTQPAHDPNERPTPPRPGNPYDALPHDERRARRPGTTVPLRRSRRDRKVGGVIGGIAEYVGTDARDLRLMVAVLVLATGGVLGVVYALLWLMLPDAS</sequence>
<dbReference type="EMBL" id="CP002049">
    <property type="protein sequence ID" value="ADI13843.1"/>
    <property type="molecule type" value="Genomic_DNA"/>
</dbReference>
<protein>
    <submittedName>
        <fullName evidence="9">Phage shock protein C, PspC</fullName>
    </submittedName>
</protein>
<evidence type="ECO:0000256" key="2">
    <source>
        <dbReference type="ARBA" id="ARBA00022475"/>
    </source>
</evidence>
<proteinExistence type="predicted"/>
<evidence type="ECO:0000313" key="9">
    <source>
        <dbReference type="EMBL" id="ADI13843.1"/>
    </source>
</evidence>
<organism evidence="9 10">
    <name type="scientific">Truepera radiovictrix (strain DSM 17093 / CIP 108686 / LMG 22925 / RQ-24)</name>
    <dbReference type="NCBI Taxonomy" id="649638"/>
    <lineage>
        <taxon>Bacteria</taxon>
        <taxon>Thermotogati</taxon>
        <taxon>Deinococcota</taxon>
        <taxon>Deinococci</taxon>
        <taxon>Trueperales</taxon>
        <taxon>Trueperaceae</taxon>
        <taxon>Truepera</taxon>
    </lineage>
</organism>
<dbReference type="AlphaFoldDB" id="D7CTI6"/>
<dbReference type="PANTHER" id="PTHR33885">
    <property type="entry name" value="PHAGE SHOCK PROTEIN C"/>
    <property type="match status" value="1"/>
</dbReference>
<evidence type="ECO:0000256" key="3">
    <source>
        <dbReference type="ARBA" id="ARBA00022692"/>
    </source>
</evidence>
<dbReference type="Proteomes" id="UP000000379">
    <property type="component" value="Chromosome"/>
</dbReference>
<feature type="transmembrane region" description="Helical" evidence="7">
    <location>
        <begin position="69"/>
        <end position="93"/>
    </location>
</feature>
<evidence type="ECO:0000256" key="1">
    <source>
        <dbReference type="ARBA" id="ARBA00004162"/>
    </source>
</evidence>
<reference evidence="9 10" key="2">
    <citation type="journal article" date="2011" name="Stand. Genomic Sci.">
        <title>Complete genome sequence of Truepera radiovictrix type strain (RQ-24).</title>
        <authorList>
            <person name="Ivanova N."/>
            <person name="Rohde C."/>
            <person name="Munk C."/>
            <person name="Nolan M."/>
            <person name="Lucas S."/>
            <person name="Del Rio T.G."/>
            <person name="Tice H."/>
            <person name="Deshpande S."/>
            <person name="Cheng J.F."/>
            <person name="Tapia R."/>
            <person name="Han C."/>
            <person name="Goodwin L."/>
            <person name="Pitluck S."/>
            <person name="Liolios K."/>
            <person name="Mavromatis K."/>
            <person name="Mikhailova N."/>
            <person name="Pati A."/>
            <person name="Chen A."/>
            <person name="Palaniappan K."/>
            <person name="Land M."/>
            <person name="Hauser L."/>
            <person name="Chang Y.J."/>
            <person name="Jeffries C.D."/>
            <person name="Brambilla E."/>
            <person name="Rohde M."/>
            <person name="Goker M."/>
            <person name="Tindall B.J."/>
            <person name="Woyke T."/>
            <person name="Bristow J."/>
            <person name="Eisen J.A."/>
            <person name="Markowitz V."/>
            <person name="Hugenholtz P."/>
            <person name="Kyrpides N.C."/>
            <person name="Klenk H.P."/>
            <person name="Lapidus A."/>
        </authorList>
    </citation>
    <scope>NUCLEOTIDE SEQUENCE [LARGE SCALE GENOMIC DNA]</scope>
    <source>
        <strain evidence="10">DSM 17093 / CIP 108686 / LMG 22925 / RQ-24</strain>
    </source>
</reference>
<dbReference type="eggNOG" id="COG1983">
    <property type="taxonomic scope" value="Bacteria"/>
</dbReference>
<feature type="domain" description="Phage shock protein PspC N-terminal" evidence="8">
    <location>
        <begin position="39"/>
        <end position="95"/>
    </location>
</feature>
<dbReference type="RefSeq" id="WP_013177215.1">
    <property type="nucleotide sequence ID" value="NC_014221.1"/>
</dbReference>
<dbReference type="InterPro" id="IPR007168">
    <property type="entry name" value="Phageshock_PspC_N"/>
</dbReference>
<keyword evidence="3 7" id="KW-0812">Transmembrane</keyword>
<name>D7CTI6_TRURR</name>
<evidence type="ECO:0000256" key="4">
    <source>
        <dbReference type="ARBA" id="ARBA00022989"/>
    </source>
</evidence>
<keyword evidence="2" id="KW-1003">Cell membrane</keyword>
<comment type="subcellular location">
    <subcellularLocation>
        <location evidence="1">Cell membrane</location>
        <topology evidence="1">Single-pass membrane protein</topology>
    </subcellularLocation>
</comment>
<gene>
    <name evidence="9" type="ordered locus">Trad_0707</name>
</gene>
<dbReference type="GO" id="GO:0005886">
    <property type="term" value="C:plasma membrane"/>
    <property type="evidence" value="ECO:0007669"/>
    <property type="project" value="UniProtKB-SubCell"/>
</dbReference>
<dbReference type="InterPro" id="IPR052027">
    <property type="entry name" value="PspC"/>
</dbReference>
<dbReference type="OrthoDB" id="9815286at2"/>
<keyword evidence="10" id="KW-1185">Reference proteome</keyword>
<reference evidence="10" key="1">
    <citation type="submission" date="2010-05" db="EMBL/GenBank/DDBJ databases">
        <title>The complete genome of Truepera radiovictris DSM 17093.</title>
        <authorList>
            <consortium name="US DOE Joint Genome Institute (JGI-PGF)"/>
            <person name="Lucas S."/>
            <person name="Copeland A."/>
            <person name="Lapidus A."/>
            <person name="Glavina del Rio T."/>
            <person name="Dalin E."/>
            <person name="Tice H."/>
            <person name="Bruce D."/>
            <person name="Goodwin L."/>
            <person name="Pitluck S."/>
            <person name="Kyrpides N."/>
            <person name="Mavromatis K."/>
            <person name="Ovchinnikova G."/>
            <person name="Munk A.C."/>
            <person name="Detter J.C."/>
            <person name="Han C."/>
            <person name="Tapia R."/>
            <person name="Land M."/>
            <person name="Hauser L."/>
            <person name="Markowitz V."/>
            <person name="Cheng J.-F."/>
            <person name="Hugenholtz P."/>
            <person name="Woyke T."/>
            <person name="Wu D."/>
            <person name="Tindall B."/>
            <person name="Pomrenke H.G."/>
            <person name="Brambilla E."/>
            <person name="Klenk H.-P."/>
            <person name="Eisen J.A."/>
        </authorList>
    </citation>
    <scope>NUCLEOTIDE SEQUENCE [LARGE SCALE GENOMIC DNA]</scope>
    <source>
        <strain evidence="10">DSM 17093 / CIP 108686 / LMG 22925 / RQ-24</strain>
    </source>
</reference>
<dbReference type="PANTHER" id="PTHR33885:SF3">
    <property type="entry name" value="PHAGE SHOCK PROTEIN C"/>
    <property type="match status" value="1"/>
</dbReference>
<evidence type="ECO:0000256" key="5">
    <source>
        <dbReference type="ARBA" id="ARBA00023136"/>
    </source>
</evidence>
<keyword evidence="4 7" id="KW-1133">Transmembrane helix</keyword>
<dbReference type="Pfam" id="PF04024">
    <property type="entry name" value="PspC"/>
    <property type="match status" value="1"/>
</dbReference>
<evidence type="ECO:0000256" key="6">
    <source>
        <dbReference type="SAM" id="MobiDB-lite"/>
    </source>
</evidence>